<sequence>MPHNAMHAQAMVASMNALSDLWSASISRIRHTDDKGARLAQLSMQLLKGYRSGTRIVEKYLHPIVLAKGHKFILHFRIRQRRCGLTLIKKFSEQEIFYYHENPKDEIVQKDRDDTKGTDVPERYENVS</sequence>
<evidence type="ECO:0000256" key="1">
    <source>
        <dbReference type="SAM" id="MobiDB-lite"/>
    </source>
</evidence>
<comment type="caution">
    <text evidence="2">The sequence shown here is derived from an EMBL/GenBank/DDBJ whole genome shotgun (WGS) entry which is preliminary data.</text>
</comment>
<name>A0AAV4YFL2_CAEEX</name>
<gene>
    <name evidence="2" type="ORF">CEXT_291811</name>
</gene>
<dbReference type="EMBL" id="BPLR01019148">
    <property type="protein sequence ID" value="GIZ04821.1"/>
    <property type="molecule type" value="Genomic_DNA"/>
</dbReference>
<dbReference type="AlphaFoldDB" id="A0AAV4YFL2"/>
<evidence type="ECO:0000313" key="3">
    <source>
        <dbReference type="Proteomes" id="UP001054945"/>
    </source>
</evidence>
<accession>A0AAV4YFL2</accession>
<feature type="region of interest" description="Disordered" evidence="1">
    <location>
        <begin position="108"/>
        <end position="128"/>
    </location>
</feature>
<proteinExistence type="predicted"/>
<dbReference type="Proteomes" id="UP001054945">
    <property type="component" value="Unassembled WGS sequence"/>
</dbReference>
<evidence type="ECO:0000313" key="2">
    <source>
        <dbReference type="EMBL" id="GIZ04821.1"/>
    </source>
</evidence>
<protein>
    <submittedName>
        <fullName evidence="2">Uncharacterized protein</fullName>
    </submittedName>
</protein>
<organism evidence="2 3">
    <name type="scientific">Caerostris extrusa</name>
    <name type="common">Bark spider</name>
    <name type="synonym">Caerostris bankana</name>
    <dbReference type="NCBI Taxonomy" id="172846"/>
    <lineage>
        <taxon>Eukaryota</taxon>
        <taxon>Metazoa</taxon>
        <taxon>Ecdysozoa</taxon>
        <taxon>Arthropoda</taxon>
        <taxon>Chelicerata</taxon>
        <taxon>Arachnida</taxon>
        <taxon>Araneae</taxon>
        <taxon>Araneomorphae</taxon>
        <taxon>Entelegynae</taxon>
        <taxon>Araneoidea</taxon>
        <taxon>Araneidae</taxon>
        <taxon>Caerostris</taxon>
    </lineage>
</organism>
<reference evidence="2 3" key="1">
    <citation type="submission" date="2021-06" db="EMBL/GenBank/DDBJ databases">
        <title>Caerostris extrusa draft genome.</title>
        <authorList>
            <person name="Kono N."/>
            <person name="Arakawa K."/>
        </authorList>
    </citation>
    <scope>NUCLEOTIDE SEQUENCE [LARGE SCALE GENOMIC DNA]</scope>
</reference>
<keyword evidence="3" id="KW-1185">Reference proteome</keyword>